<protein>
    <submittedName>
        <fullName evidence="1">Uncharacterized protein</fullName>
    </submittedName>
</protein>
<dbReference type="EMBL" id="JBGQQK010000030">
    <property type="protein sequence ID" value="MFL2103515.1"/>
    <property type="molecule type" value="Genomic_DNA"/>
</dbReference>
<keyword evidence="2" id="KW-1185">Reference proteome</keyword>
<dbReference type="Proteomes" id="UP001625374">
    <property type="component" value="Unassembled WGS sequence"/>
</dbReference>
<proteinExistence type="predicted"/>
<reference evidence="1 2" key="1">
    <citation type="submission" date="2024-08" db="EMBL/GenBank/DDBJ databases">
        <authorList>
            <person name="Arias E."/>
        </authorList>
    </citation>
    <scope>NUCLEOTIDE SEQUENCE [LARGE SCALE GENOMIC DNA]</scope>
    <source>
        <strain evidence="1 2">FAM 24106</strain>
    </source>
</reference>
<dbReference type="RefSeq" id="WP_171034295.1">
    <property type="nucleotide sequence ID" value="NZ_JBGQQH010000064.1"/>
</dbReference>
<gene>
    <name evidence="1" type="ORF">ACEN37_09620</name>
</gene>
<evidence type="ECO:0000313" key="1">
    <source>
        <dbReference type="EMBL" id="MFL2103515.1"/>
    </source>
</evidence>
<name>A0ABW8ULK5_9LACT</name>
<evidence type="ECO:0000313" key="2">
    <source>
        <dbReference type="Proteomes" id="UP001625374"/>
    </source>
</evidence>
<organism evidence="1 2">
    <name type="scientific">Marinilactibacillus psychrotolerans</name>
    <dbReference type="NCBI Taxonomy" id="191770"/>
    <lineage>
        <taxon>Bacteria</taxon>
        <taxon>Bacillati</taxon>
        <taxon>Bacillota</taxon>
        <taxon>Bacilli</taxon>
        <taxon>Lactobacillales</taxon>
        <taxon>Carnobacteriaceae</taxon>
        <taxon>Marinilactibacillus</taxon>
    </lineage>
</organism>
<accession>A0ABW8ULK5</accession>
<sequence>MEKQFSEHQRIGEALAEVVGEEGTELNTEAYAALQERLVTLNEATLFKV</sequence>
<comment type="caution">
    <text evidence="1">The sequence shown here is derived from an EMBL/GenBank/DDBJ whole genome shotgun (WGS) entry which is preliminary data.</text>
</comment>